<dbReference type="Pfam" id="PF13387">
    <property type="entry name" value="Lnb_N"/>
    <property type="match status" value="1"/>
</dbReference>
<protein>
    <recommendedName>
        <fullName evidence="7">DUF4105 domain-containing protein</fullName>
    </recommendedName>
</protein>
<evidence type="ECO:0008006" key="7">
    <source>
        <dbReference type="Google" id="ProtNLM"/>
    </source>
</evidence>
<dbReference type="RefSeq" id="WP_221250912.1">
    <property type="nucleotide sequence ID" value="NZ_AP024355.1"/>
</dbReference>
<evidence type="ECO:0000256" key="1">
    <source>
        <dbReference type="SAM" id="SignalP"/>
    </source>
</evidence>
<keyword evidence="1" id="KW-0732">Signal</keyword>
<dbReference type="InterPro" id="IPR057162">
    <property type="entry name" value="DUF7840"/>
</dbReference>
<feature type="domain" description="DUF7840" evidence="3">
    <location>
        <begin position="420"/>
        <end position="643"/>
    </location>
</feature>
<organism evidence="5 6">
    <name type="scientific">Desulfuromonas versatilis</name>
    <dbReference type="NCBI Taxonomy" id="2802975"/>
    <lineage>
        <taxon>Bacteria</taxon>
        <taxon>Pseudomonadati</taxon>
        <taxon>Thermodesulfobacteriota</taxon>
        <taxon>Desulfuromonadia</taxon>
        <taxon>Desulfuromonadales</taxon>
        <taxon>Desulfuromonadaceae</taxon>
        <taxon>Desulfuromonas</taxon>
    </lineage>
</organism>
<dbReference type="InterPro" id="IPR025178">
    <property type="entry name" value="Lnb_N"/>
</dbReference>
<evidence type="ECO:0000313" key="6">
    <source>
        <dbReference type="Proteomes" id="UP001319827"/>
    </source>
</evidence>
<reference evidence="5 6" key="2">
    <citation type="journal article" date="2021" name="Int. J. Syst. Evol. Microbiol.">
        <title>Isolation and Polyphasic Characterization of Desulfuromonas versatilis sp. Nov., an Electrogenic Bacteria Capable of Versatile Metabolism Isolated from a Graphene Oxide-Reducing Enrichment Culture.</title>
        <authorList>
            <person name="Xie L."/>
            <person name="Yoshida N."/>
            <person name="Ishii S."/>
            <person name="Meng L."/>
        </authorList>
    </citation>
    <scope>NUCLEOTIDE SEQUENCE [LARGE SCALE GENOMIC DNA]</scope>
    <source>
        <strain evidence="5 6">NIT-T3</strain>
    </source>
</reference>
<reference evidence="5 6" key="1">
    <citation type="journal article" date="2016" name="C (Basel)">
        <title>Selective Growth of and Electricity Production by Marine Exoelectrogenic Bacteria in Self-Aggregated Hydrogel of Microbially Reduced Graphene Oxide.</title>
        <authorList>
            <person name="Yoshida N."/>
            <person name="Goto Y."/>
            <person name="Miyata Y."/>
        </authorList>
    </citation>
    <scope>NUCLEOTIDE SEQUENCE [LARGE SCALE GENOMIC DNA]</scope>
    <source>
        <strain evidence="5 6">NIT-T3</strain>
    </source>
</reference>
<gene>
    <name evidence="5" type="ORF">DESUT3_05080</name>
</gene>
<dbReference type="Proteomes" id="UP001319827">
    <property type="component" value="Chromosome"/>
</dbReference>
<proteinExistence type="predicted"/>
<accession>A0ABM8HSK1</accession>
<sequence length="644" mass="72989">MTERVSHKPTIPLARSGRLLLLGLAFLCLGAAAAAPAAAEGTYLGRLQQRAAAQSLAAQRYWQVLLHYLPTWRGAHSLIDDPAFFFAPDGQKDPAAELEATLAAFFETPGPTPDRHARCRFPARFAWLSAQLEIDSAQLPPVECREWDQALEKIDPHSAELIFPGTHNNSPASMFGHTLINIQGPYRSKLLSYAVNYSAFTDETNGFAYAVKGIFGLYRGYYSVLPYSQKVREYNDLERRDVWEYELNLSREETLRMLRHIWELREIYSDYYFFDENCAYQLLFLLEAARPQLRLTEAARPWVIPIDTVRIIEKHGLVAGSAYRPSKATRIAHINGQMDAVERDLAQQLLDGARSPDALAAAELDNDGRIRILDLVAEKVEFDYLRKQIGQEEYRRRYRDLLSARSRLGLASQAPVISEPVRPDRGHGSNRLGVGAGWWKQHGFAELALRPAYHNLLDADQGYLAGSQIDFTNLVLRYYPRRAKLELHALDLVSIVSLSPRHRFFRPVSWKVETGFFQKTFAGGDDHLAYRLNPGGGFTFGSERAMVYLLGETDLQAGGRFDHGHALGLGGSLGLLWTPGTAWKTHLRGRQLWFELGDAHRYLGVQLEQNYRFAANQGLSLELSRHKEFGFYSSEIKGRWNLFW</sequence>
<feature type="domain" description="DUF7843" evidence="4">
    <location>
        <begin position="54"/>
        <end position="131"/>
    </location>
</feature>
<dbReference type="EMBL" id="AP024355">
    <property type="protein sequence ID" value="BCR03439.1"/>
    <property type="molecule type" value="Genomic_DNA"/>
</dbReference>
<dbReference type="Pfam" id="PF25222">
    <property type="entry name" value="DUF7840"/>
    <property type="match status" value="1"/>
</dbReference>
<evidence type="ECO:0000259" key="4">
    <source>
        <dbReference type="Pfam" id="PF25225"/>
    </source>
</evidence>
<evidence type="ECO:0000313" key="5">
    <source>
        <dbReference type="EMBL" id="BCR03439.1"/>
    </source>
</evidence>
<evidence type="ECO:0000259" key="2">
    <source>
        <dbReference type="Pfam" id="PF13387"/>
    </source>
</evidence>
<feature type="signal peptide" evidence="1">
    <location>
        <begin position="1"/>
        <end position="34"/>
    </location>
</feature>
<name>A0ABM8HSK1_9BACT</name>
<feature type="chain" id="PRO_5046293977" description="DUF4105 domain-containing protein" evidence="1">
    <location>
        <begin position="35"/>
        <end position="644"/>
    </location>
</feature>
<evidence type="ECO:0000259" key="3">
    <source>
        <dbReference type="Pfam" id="PF25222"/>
    </source>
</evidence>
<feature type="domain" description="Lnb N-terminal periplasmic" evidence="2">
    <location>
        <begin position="149"/>
        <end position="314"/>
    </location>
</feature>
<keyword evidence="6" id="KW-1185">Reference proteome</keyword>
<dbReference type="InterPro" id="IPR057165">
    <property type="entry name" value="DUF7843"/>
</dbReference>
<dbReference type="Pfam" id="PF25225">
    <property type="entry name" value="DUF7843"/>
    <property type="match status" value="1"/>
</dbReference>